<keyword evidence="3" id="KW-0067">ATP-binding</keyword>
<evidence type="ECO:0000313" key="5">
    <source>
        <dbReference type="WBParaSite" id="MhA1_Contig279.frz3.gene5"/>
    </source>
</evidence>
<dbReference type="AlphaFoldDB" id="A0A1I8BK16"/>
<organism evidence="4 5">
    <name type="scientific">Meloidogyne hapla</name>
    <name type="common">Root-knot nematode worm</name>
    <dbReference type="NCBI Taxonomy" id="6305"/>
    <lineage>
        <taxon>Eukaryota</taxon>
        <taxon>Metazoa</taxon>
        <taxon>Ecdysozoa</taxon>
        <taxon>Nematoda</taxon>
        <taxon>Chromadorea</taxon>
        <taxon>Rhabditida</taxon>
        <taxon>Tylenchina</taxon>
        <taxon>Tylenchomorpha</taxon>
        <taxon>Tylenchoidea</taxon>
        <taxon>Meloidogynidae</taxon>
        <taxon>Meloidogyninae</taxon>
        <taxon>Meloidogyne</taxon>
    </lineage>
</organism>
<dbReference type="Gene3D" id="3.30.70.590">
    <property type="entry name" value="Poly(A) polymerase predicted RNA binding domain"/>
    <property type="match status" value="1"/>
</dbReference>
<proteinExistence type="predicted"/>
<evidence type="ECO:0000256" key="1">
    <source>
        <dbReference type="ARBA" id="ARBA00022679"/>
    </source>
</evidence>
<keyword evidence="1" id="KW-0808">Transferase</keyword>
<dbReference type="GO" id="GO:0003723">
    <property type="term" value="F:RNA binding"/>
    <property type="evidence" value="ECO:0007669"/>
    <property type="project" value="InterPro"/>
</dbReference>
<dbReference type="Proteomes" id="UP000095281">
    <property type="component" value="Unplaced"/>
</dbReference>
<keyword evidence="4" id="KW-1185">Reference proteome</keyword>
<dbReference type="SUPFAM" id="SSF55003">
    <property type="entry name" value="PAP/Archaeal CCA-adding enzyme, C-terminal domain"/>
    <property type="match status" value="1"/>
</dbReference>
<dbReference type="GO" id="GO:0005524">
    <property type="term" value="F:ATP binding"/>
    <property type="evidence" value="ECO:0007669"/>
    <property type="project" value="UniProtKB-KW"/>
</dbReference>
<dbReference type="GO" id="GO:0031123">
    <property type="term" value="P:RNA 3'-end processing"/>
    <property type="evidence" value="ECO:0007669"/>
    <property type="project" value="InterPro"/>
</dbReference>
<dbReference type="GO" id="GO:0016779">
    <property type="term" value="F:nucleotidyltransferase activity"/>
    <property type="evidence" value="ECO:0007669"/>
    <property type="project" value="InterPro"/>
</dbReference>
<protein>
    <submittedName>
        <fullName evidence="5">Uncharacterized protein</fullName>
    </submittedName>
</protein>
<name>A0A1I8BK16_MELHA</name>
<evidence type="ECO:0000313" key="4">
    <source>
        <dbReference type="Proteomes" id="UP000095281"/>
    </source>
</evidence>
<evidence type="ECO:0000256" key="3">
    <source>
        <dbReference type="ARBA" id="ARBA00022840"/>
    </source>
</evidence>
<sequence length="121" mass="14426">MYQHFILISCYATNTLEKQNYCGFVEEQLPQKLVENIDNKLDTVKYCHLWKKIDHCPDIKERMPYCSTWIIGIEVSNVRNINKDIEDKFGELIEDLKQKGNYKVENNDLKFMFLDLSKKNN</sequence>
<dbReference type="WBParaSite" id="MhA1_Contig279.frz3.gene5">
    <property type="protein sequence ID" value="MhA1_Contig279.frz3.gene5"/>
    <property type="gene ID" value="MhA1_Contig279.frz3.gene5"/>
</dbReference>
<accession>A0A1I8BK16</accession>
<reference evidence="5" key="1">
    <citation type="submission" date="2016-11" db="UniProtKB">
        <authorList>
            <consortium name="WormBaseParasite"/>
        </authorList>
    </citation>
    <scope>IDENTIFICATION</scope>
</reference>
<evidence type="ECO:0000256" key="2">
    <source>
        <dbReference type="ARBA" id="ARBA00022741"/>
    </source>
</evidence>
<keyword evidence="2" id="KW-0547">Nucleotide-binding</keyword>
<dbReference type="InterPro" id="IPR011068">
    <property type="entry name" value="NuclTrfase_I-like_C"/>
</dbReference>